<name>A0A1G9I6A1_9BACT</name>
<dbReference type="EMBL" id="FNGA01000003">
    <property type="protein sequence ID" value="SDL20757.1"/>
    <property type="molecule type" value="Genomic_DNA"/>
</dbReference>
<dbReference type="SUPFAM" id="SSF117991">
    <property type="entry name" value="YbeD/HP0495-like"/>
    <property type="match status" value="1"/>
</dbReference>
<evidence type="ECO:0008006" key="3">
    <source>
        <dbReference type="Google" id="ProtNLM"/>
    </source>
</evidence>
<dbReference type="AlphaFoldDB" id="A0A1G9I6A1"/>
<reference evidence="2" key="1">
    <citation type="submission" date="2016-10" db="EMBL/GenBank/DDBJ databases">
        <authorList>
            <person name="Varghese N."/>
            <person name="Submissions S."/>
        </authorList>
    </citation>
    <scope>NUCLEOTIDE SEQUENCE [LARGE SCALE GENOMIC DNA]</scope>
    <source>
        <strain evidence="2">DSM 16995</strain>
    </source>
</reference>
<dbReference type="InterPro" id="IPR007454">
    <property type="entry name" value="UPF0250_YbeD-like"/>
</dbReference>
<dbReference type="Proteomes" id="UP000199053">
    <property type="component" value="Unassembled WGS sequence"/>
</dbReference>
<organism evidence="1 2">
    <name type="scientific">Maridesulfovibrio ferrireducens</name>
    <dbReference type="NCBI Taxonomy" id="246191"/>
    <lineage>
        <taxon>Bacteria</taxon>
        <taxon>Pseudomonadati</taxon>
        <taxon>Thermodesulfobacteriota</taxon>
        <taxon>Desulfovibrionia</taxon>
        <taxon>Desulfovibrionales</taxon>
        <taxon>Desulfovibrionaceae</taxon>
        <taxon>Maridesulfovibrio</taxon>
    </lineage>
</organism>
<protein>
    <recommendedName>
        <fullName evidence="3">DUF493 domain-containing protein</fullName>
    </recommendedName>
</protein>
<evidence type="ECO:0000313" key="1">
    <source>
        <dbReference type="EMBL" id="SDL20757.1"/>
    </source>
</evidence>
<dbReference type="RefSeq" id="WP_092161507.1">
    <property type="nucleotide sequence ID" value="NZ_FNGA01000003.1"/>
</dbReference>
<keyword evidence="2" id="KW-1185">Reference proteome</keyword>
<dbReference type="OrthoDB" id="5616097at2"/>
<gene>
    <name evidence="1" type="ORF">SAMN05660337_2464</name>
</gene>
<accession>A0A1G9I6A1</accession>
<proteinExistence type="predicted"/>
<dbReference type="Pfam" id="PF04359">
    <property type="entry name" value="DUF493"/>
    <property type="match status" value="1"/>
</dbReference>
<evidence type="ECO:0000313" key="2">
    <source>
        <dbReference type="Proteomes" id="UP000199053"/>
    </source>
</evidence>
<sequence>MDESINKFKRVLEEHHEWPCEYTFKFIVPSKSLDELKSLLEGIAHSEKDSKTGKYTSVTATVTADCSDFILNFYQKAATIEGLISL</sequence>
<dbReference type="InterPro" id="IPR027471">
    <property type="entry name" value="YbeD-like_sf"/>
</dbReference>
<dbReference type="STRING" id="246191.SAMN05660337_2464"/>
<dbReference type="Gene3D" id="3.30.70.260">
    <property type="match status" value="1"/>
</dbReference>